<accession>A0A179SMA6</accession>
<dbReference type="SUPFAM" id="SSF46785">
    <property type="entry name" value="Winged helix' DNA-binding domain"/>
    <property type="match status" value="1"/>
</dbReference>
<comment type="caution">
    <text evidence="3">The sequence shown here is derived from an EMBL/GenBank/DDBJ whole genome shotgun (WGS) entry which is preliminary data.</text>
</comment>
<organism evidence="3 4">
    <name type="scientific">Metabacillus litoralis</name>
    <dbReference type="NCBI Taxonomy" id="152268"/>
    <lineage>
        <taxon>Bacteria</taxon>
        <taxon>Bacillati</taxon>
        <taxon>Bacillota</taxon>
        <taxon>Bacilli</taxon>
        <taxon>Bacillales</taxon>
        <taxon>Bacillaceae</taxon>
        <taxon>Metabacillus</taxon>
    </lineage>
</organism>
<dbReference type="PANTHER" id="PTHR43736:SF1">
    <property type="entry name" value="DIHYDRONEOPTERIN TRIPHOSPHATE DIPHOSPHATASE"/>
    <property type="match status" value="1"/>
</dbReference>
<name>A0A179SMA6_9BACI</name>
<evidence type="ECO:0000313" key="3">
    <source>
        <dbReference type="EMBL" id="OAS82070.1"/>
    </source>
</evidence>
<evidence type="ECO:0000256" key="1">
    <source>
        <dbReference type="ARBA" id="ARBA00005582"/>
    </source>
</evidence>
<dbReference type="Gene3D" id="3.90.79.10">
    <property type="entry name" value="Nucleoside Triphosphate Pyrophosphohydrolase"/>
    <property type="match status" value="1"/>
</dbReference>
<reference evidence="4" key="1">
    <citation type="submission" date="2016-04" db="EMBL/GenBank/DDBJ databases">
        <authorList>
            <person name="Lyu Z."/>
            <person name="Lyu W."/>
        </authorList>
    </citation>
    <scope>NUCLEOTIDE SEQUENCE [LARGE SCALE GENOMIC DNA]</scope>
    <source>
        <strain evidence="4">C44</strain>
    </source>
</reference>
<comment type="similarity">
    <text evidence="1">Belongs to the Nudix hydrolase family.</text>
</comment>
<gene>
    <name evidence="3" type="ORF">A6K24_13500</name>
</gene>
<dbReference type="PANTHER" id="PTHR43736">
    <property type="entry name" value="ADP-RIBOSE PYROPHOSPHATASE"/>
    <property type="match status" value="1"/>
</dbReference>
<dbReference type="RefSeq" id="WP_066340511.1">
    <property type="nucleotide sequence ID" value="NZ_LWSG01000046.1"/>
</dbReference>
<protein>
    <submittedName>
        <fullName evidence="3">ADP-ribose pyrophosphatase</fullName>
    </submittedName>
</protein>
<dbReference type="Gene3D" id="1.10.10.10">
    <property type="entry name" value="Winged helix-like DNA-binding domain superfamily/Winged helix DNA-binding domain"/>
    <property type="match status" value="1"/>
</dbReference>
<dbReference type="PROSITE" id="PS51462">
    <property type="entry name" value="NUDIX"/>
    <property type="match status" value="1"/>
</dbReference>
<dbReference type="CDD" id="cd18873">
    <property type="entry name" value="NUDIX_NadM_like"/>
    <property type="match status" value="1"/>
</dbReference>
<dbReference type="Pfam" id="PF00293">
    <property type="entry name" value="NUDIX"/>
    <property type="match status" value="1"/>
</dbReference>
<dbReference type="InterPro" id="IPR036388">
    <property type="entry name" value="WH-like_DNA-bd_sf"/>
</dbReference>
<dbReference type="OrthoDB" id="9786141at2"/>
<evidence type="ECO:0000259" key="2">
    <source>
        <dbReference type="PROSITE" id="PS51462"/>
    </source>
</evidence>
<dbReference type="Pfam" id="PF21906">
    <property type="entry name" value="WHD_NrtR"/>
    <property type="match status" value="1"/>
</dbReference>
<dbReference type="InterPro" id="IPR015797">
    <property type="entry name" value="NUDIX_hydrolase-like_dom_sf"/>
</dbReference>
<dbReference type="SUPFAM" id="SSF55811">
    <property type="entry name" value="Nudix"/>
    <property type="match status" value="1"/>
</dbReference>
<dbReference type="Proteomes" id="UP000078534">
    <property type="component" value="Unassembled WGS sequence"/>
</dbReference>
<evidence type="ECO:0000313" key="4">
    <source>
        <dbReference type="Proteomes" id="UP000078534"/>
    </source>
</evidence>
<dbReference type="InterPro" id="IPR000086">
    <property type="entry name" value="NUDIX_hydrolase_dom"/>
</dbReference>
<sequence length="259" mass="29457">MSNKEALEHYDHKQFRTPDGYTSDIAVFTILSTKIGEFKPPHMTLMLMLIKRAQLNAEGQPNIEASKWALPGGFVQPDESAYEAAKRELEEETSVNSIHIKHFGVYDKPGRDPRGWIISNAHYAIVPEHELSKRKANDDAADVRLFSVDEVLQLDLAFDHREIIEAAIAVIKHDLLQTPVAKSFLQDHFTYSELQAVLKTVTNDPAITSDQAFSRKIKTLPFIEEVSGQKTQRTSKTPTQLYRFADEMNIVRPIYSARY</sequence>
<dbReference type="InterPro" id="IPR036390">
    <property type="entry name" value="WH_DNA-bd_sf"/>
</dbReference>
<dbReference type="AlphaFoldDB" id="A0A179SMA6"/>
<dbReference type="InterPro" id="IPR054105">
    <property type="entry name" value="WHD_NrtR"/>
</dbReference>
<dbReference type="EMBL" id="LWSG01000046">
    <property type="protein sequence ID" value="OAS82070.1"/>
    <property type="molecule type" value="Genomic_DNA"/>
</dbReference>
<proteinExistence type="inferred from homology"/>
<dbReference type="STRING" id="152268.A6K24_13500"/>
<feature type="domain" description="Nudix hydrolase" evidence="2">
    <location>
        <begin position="22"/>
        <end position="168"/>
    </location>
</feature>
<keyword evidence="4" id="KW-1185">Reference proteome</keyword>